<feature type="compositionally biased region" description="Basic and acidic residues" evidence="1">
    <location>
        <begin position="42"/>
        <end position="62"/>
    </location>
</feature>
<feature type="compositionally biased region" description="Low complexity" evidence="1">
    <location>
        <begin position="25"/>
        <end position="35"/>
    </location>
</feature>
<proteinExistence type="predicted"/>
<sequence length="62" mass="6417">MLTVGVADADADVDADAVLAAVTPPSTRTAAATAPRSRRGWTVRDVRDISPPGERTDLAESP</sequence>
<evidence type="ECO:0000313" key="2">
    <source>
        <dbReference type="EMBL" id="GAA1983962.1"/>
    </source>
</evidence>
<comment type="caution">
    <text evidence="2">The sequence shown here is derived from an EMBL/GenBank/DDBJ whole genome shotgun (WGS) entry which is preliminary data.</text>
</comment>
<evidence type="ECO:0000313" key="3">
    <source>
        <dbReference type="Proteomes" id="UP001499854"/>
    </source>
</evidence>
<dbReference type="Proteomes" id="UP001499854">
    <property type="component" value="Unassembled WGS sequence"/>
</dbReference>
<evidence type="ECO:0000256" key="1">
    <source>
        <dbReference type="SAM" id="MobiDB-lite"/>
    </source>
</evidence>
<reference evidence="3" key="1">
    <citation type="journal article" date="2019" name="Int. J. Syst. Evol. Microbiol.">
        <title>The Global Catalogue of Microorganisms (GCM) 10K type strain sequencing project: providing services to taxonomists for standard genome sequencing and annotation.</title>
        <authorList>
            <consortium name="The Broad Institute Genomics Platform"/>
            <consortium name="The Broad Institute Genome Sequencing Center for Infectious Disease"/>
            <person name="Wu L."/>
            <person name="Ma J."/>
        </authorList>
    </citation>
    <scope>NUCLEOTIDE SEQUENCE [LARGE SCALE GENOMIC DNA]</scope>
    <source>
        <strain evidence="3">JCM 16013</strain>
    </source>
</reference>
<feature type="region of interest" description="Disordered" evidence="1">
    <location>
        <begin position="25"/>
        <end position="62"/>
    </location>
</feature>
<name>A0ABP5DSD8_9ACTN</name>
<organism evidence="2 3">
    <name type="scientific">Catenulispora subtropica</name>
    <dbReference type="NCBI Taxonomy" id="450798"/>
    <lineage>
        <taxon>Bacteria</taxon>
        <taxon>Bacillati</taxon>
        <taxon>Actinomycetota</taxon>
        <taxon>Actinomycetes</taxon>
        <taxon>Catenulisporales</taxon>
        <taxon>Catenulisporaceae</taxon>
        <taxon>Catenulispora</taxon>
    </lineage>
</organism>
<keyword evidence="3" id="KW-1185">Reference proteome</keyword>
<gene>
    <name evidence="2" type="ORF">GCM10009838_52220</name>
</gene>
<protein>
    <submittedName>
        <fullName evidence="2">Uncharacterized protein</fullName>
    </submittedName>
</protein>
<accession>A0ABP5DSD8</accession>
<dbReference type="EMBL" id="BAAAQM010000032">
    <property type="protein sequence ID" value="GAA1983962.1"/>
    <property type="molecule type" value="Genomic_DNA"/>
</dbReference>